<dbReference type="EMBL" id="CATNWA010019030">
    <property type="protein sequence ID" value="CAI9610816.1"/>
    <property type="molecule type" value="Genomic_DNA"/>
</dbReference>
<evidence type="ECO:0000313" key="1">
    <source>
        <dbReference type="EMBL" id="CAI9610817.1"/>
    </source>
</evidence>
<accession>A0ABN9GPL9</accession>
<sequence>MVALQGQVAIHKRHPSFLAGHAPWERTAQRSGAFCVLWTQWNSDRRTGPLYEVPIM</sequence>
<gene>
    <name evidence="1" type="ORF">SPARVUS_LOCUS14460318</name>
</gene>
<dbReference type="EMBL" id="CATNWA010019030">
    <property type="protein sequence ID" value="CAI9610817.1"/>
    <property type="molecule type" value="Genomic_DNA"/>
</dbReference>
<dbReference type="Proteomes" id="UP001162483">
    <property type="component" value="Unassembled WGS sequence"/>
</dbReference>
<reference evidence="1" key="1">
    <citation type="submission" date="2023-05" db="EMBL/GenBank/DDBJ databases">
        <authorList>
            <person name="Stuckert A."/>
        </authorList>
    </citation>
    <scope>NUCLEOTIDE SEQUENCE</scope>
</reference>
<evidence type="ECO:0000313" key="2">
    <source>
        <dbReference type="Proteomes" id="UP001162483"/>
    </source>
</evidence>
<name>A0ABN9GPL9_9NEOB</name>
<organism evidence="1 2">
    <name type="scientific">Staurois parvus</name>
    <dbReference type="NCBI Taxonomy" id="386267"/>
    <lineage>
        <taxon>Eukaryota</taxon>
        <taxon>Metazoa</taxon>
        <taxon>Chordata</taxon>
        <taxon>Craniata</taxon>
        <taxon>Vertebrata</taxon>
        <taxon>Euteleostomi</taxon>
        <taxon>Amphibia</taxon>
        <taxon>Batrachia</taxon>
        <taxon>Anura</taxon>
        <taxon>Neobatrachia</taxon>
        <taxon>Ranoidea</taxon>
        <taxon>Ranidae</taxon>
        <taxon>Staurois</taxon>
    </lineage>
</organism>
<keyword evidence="2" id="KW-1185">Reference proteome</keyword>
<proteinExistence type="predicted"/>
<comment type="caution">
    <text evidence="1">The sequence shown here is derived from an EMBL/GenBank/DDBJ whole genome shotgun (WGS) entry which is preliminary data.</text>
</comment>
<protein>
    <submittedName>
        <fullName evidence="1">Uncharacterized protein</fullName>
    </submittedName>
</protein>